<reference evidence="6 7" key="1">
    <citation type="journal article" date="2016" name="Nat. Commun.">
        <title>Thousands of microbial genomes shed light on interconnected biogeochemical processes in an aquifer system.</title>
        <authorList>
            <person name="Anantharaman K."/>
            <person name="Brown C.T."/>
            <person name="Hug L.A."/>
            <person name="Sharon I."/>
            <person name="Castelle C.J."/>
            <person name="Probst A.J."/>
            <person name="Thomas B.C."/>
            <person name="Singh A."/>
            <person name="Wilkins M.J."/>
            <person name="Karaoz U."/>
            <person name="Brodie E.L."/>
            <person name="Williams K.H."/>
            <person name="Hubbard S.S."/>
            <person name="Banfield J.F."/>
        </authorList>
    </citation>
    <scope>NUCLEOTIDE SEQUENCE [LARGE SCALE GENOMIC DNA]</scope>
</reference>
<evidence type="ECO:0000256" key="3">
    <source>
        <dbReference type="ARBA" id="ARBA00022729"/>
    </source>
</evidence>
<dbReference type="PANTHER" id="PTHR30290:SF9">
    <property type="entry name" value="OLIGOPEPTIDE-BINDING PROTEIN APPA"/>
    <property type="match status" value="1"/>
</dbReference>
<keyword evidence="3 4" id="KW-0732">Signal</keyword>
<feature type="chain" id="PRO_5009533448" description="Solute-binding protein family 5 domain-containing protein" evidence="4">
    <location>
        <begin position="29"/>
        <end position="633"/>
    </location>
</feature>
<protein>
    <recommendedName>
        <fullName evidence="5">Solute-binding protein family 5 domain-containing protein</fullName>
    </recommendedName>
</protein>
<evidence type="ECO:0000256" key="1">
    <source>
        <dbReference type="ARBA" id="ARBA00005695"/>
    </source>
</evidence>
<dbReference type="InterPro" id="IPR030678">
    <property type="entry name" value="Peptide/Ni-bd"/>
</dbReference>
<dbReference type="Gene3D" id="3.10.105.10">
    <property type="entry name" value="Dipeptide-binding Protein, Domain 3"/>
    <property type="match status" value="1"/>
</dbReference>
<comment type="similarity">
    <text evidence="1">Belongs to the bacterial solute-binding protein 5 family.</text>
</comment>
<sequence>MKLYENKAFRAPLHAFLLLSFLSFFLSAAPPAAADGLKSIVIAQKGDVVSLNPLLTSDYASSAVYHRIFNSLLKYDENMKIICSLADEYAITLNHYITLDTAEIADDGLAKFEAACREILASNPLPDYISSDEFKKLDIGFSRAGKNAILIRLNIFCIPLCKLFEAKAGLPIAKTEYKPEFILSLKKGVLWHDDTPFGADDVIFTYETVSQIKKIPAFDSYNISAIESVEKTKDGGVKIIFKYPTPRAFEALQMPILPRHKLYGQDIFNARFNMMPLGTGPFKFVERAFEDYIILSRNDKYFGGAPDIEKIIYRIIPNESIMFLELLQGNIDIMQLKPDQFVKFTDTPEFEKRFVKIKYPEREYTYVGWNLKNRIFADEAVRAAISYAIDKNALIEKTLYNLGQISDGPFYPSSWASNPSIKNMPYDVEAAKKTLSGAGWSQGADGVLEKKFDVSSFFGYDDTVEVQKLEFGLLINAGNKDRELCAKFIAAELKKIGIKVNVDTLEWKDFIKLIDSTAFDAFILTWSLGYDPDISSIWHSSNIPDMKRGKFGLNSISYNNPEVDKLLDEARQTIDQNQRIKSYHRIHEIIMKEQPYCFLYIADTLYAVARKIGNARPSQAGIFNNMEKWKIEK</sequence>
<dbReference type="PIRSF" id="PIRSF002741">
    <property type="entry name" value="MppA"/>
    <property type="match status" value="1"/>
</dbReference>
<dbReference type="EMBL" id="MGFH01000193">
    <property type="protein sequence ID" value="OGM02963.1"/>
    <property type="molecule type" value="Genomic_DNA"/>
</dbReference>
<evidence type="ECO:0000259" key="5">
    <source>
        <dbReference type="Pfam" id="PF00496"/>
    </source>
</evidence>
<gene>
    <name evidence="6" type="ORF">A2008_11110</name>
</gene>
<feature type="domain" description="Solute-binding protein family 5" evidence="5">
    <location>
        <begin position="182"/>
        <end position="539"/>
    </location>
</feature>
<evidence type="ECO:0000256" key="4">
    <source>
        <dbReference type="SAM" id="SignalP"/>
    </source>
</evidence>
<dbReference type="Gene3D" id="3.90.76.10">
    <property type="entry name" value="Dipeptide-binding Protein, Domain 1"/>
    <property type="match status" value="1"/>
</dbReference>
<dbReference type="GO" id="GO:0042597">
    <property type="term" value="C:periplasmic space"/>
    <property type="evidence" value="ECO:0007669"/>
    <property type="project" value="UniProtKB-ARBA"/>
</dbReference>
<keyword evidence="2" id="KW-0813">Transport</keyword>
<dbReference type="GO" id="GO:0015833">
    <property type="term" value="P:peptide transport"/>
    <property type="evidence" value="ECO:0007669"/>
    <property type="project" value="TreeGrafter"/>
</dbReference>
<dbReference type="STRING" id="1817813.A2008_11110"/>
<feature type="signal peptide" evidence="4">
    <location>
        <begin position="1"/>
        <end position="28"/>
    </location>
</feature>
<dbReference type="InterPro" id="IPR039424">
    <property type="entry name" value="SBP_5"/>
</dbReference>
<evidence type="ECO:0000313" key="6">
    <source>
        <dbReference type="EMBL" id="OGM02963.1"/>
    </source>
</evidence>
<evidence type="ECO:0000256" key="2">
    <source>
        <dbReference type="ARBA" id="ARBA00022448"/>
    </source>
</evidence>
<dbReference type="Gene3D" id="3.40.190.10">
    <property type="entry name" value="Periplasmic binding protein-like II"/>
    <property type="match status" value="2"/>
</dbReference>
<dbReference type="AlphaFoldDB" id="A0A1F7WJF2"/>
<proteinExistence type="inferred from homology"/>
<dbReference type="Proteomes" id="UP000178735">
    <property type="component" value="Unassembled WGS sequence"/>
</dbReference>
<evidence type="ECO:0000313" key="7">
    <source>
        <dbReference type="Proteomes" id="UP000178735"/>
    </source>
</evidence>
<dbReference type="Pfam" id="PF00496">
    <property type="entry name" value="SBP_bac_5"/>
    <property type="match status" value="1"/>
</dbReference>
<dbReference type="GO" id="GO:0043190">
    <property type="term" value="C:ATP-binding cassette (ABC) transporter complex"/>
    <property type="evidence" value="ECO:0007669"/>
    <property type="project" value="InterPro"/>
</dbReference>
<comment type="caution">
    <text evidence="6">The sequence shown here is derived from an EMBL/GenBank/DDBJ whole genome shotgun (WGS) entry which is preliminary data.</text>
</comment>
<dbReference type="InterPro" id="IPR000914">
    <property type="entry name" value="SBP_5_dom"/>
</dbReference>
<accession>A0A1F7WJF2</accession>
<name>A0A1F7WJF2_9BACT</name>
<dbReference type="SUPFAM" id="SSF53850">
    <property type="entry name" value="Periplasmic binding protein-like II"/>
    <property type="match status" value="1"/>
</dbReference>
<dbReference type="GO" id="GO:1904680">
    <property type="term" value="F:peptide transmembrane transporter activity"/>
    <property type="evidence" value="ECO:0007669"/>
    <property type="project" value="TreeGrafter"/>
</dbReference>
<organism evidence="6 7">
    <name type="scientific">Candidatus Wallbacteria bacterium GWC2_49_35</name>
    <dbReference type="NCBI Taxonomy" id="1817813"/>
    <lineage>
        <taxon>Bacteria</taxon>
        <taxon>Candidatus Walliibacteriota</taxon>
    </lineage>
</organism>
<dbReference type="PANTHER" id="PTHR30290">
    <property type="entry name" value="PERIPLASMIC BINDING COMPONENT OF ABC TRANSPORTER"/>
    <property type="match status" value="1"/>
</dbReference>